<dbReference type="SUPFAM" id="SSF109604">
    <property type="entry name" value="HD-domain/PDEase-like"/>
    <property type="match status" value="1"/>
</dbReference>
<accession>A0A6G4AEH5</accession>
<dbReference type="PANTHER" id="PTHR40202:SF1">
    <property type="entry name" value="HD DOMAIN-CONTAINING PROTEIN"/>
    <property type="match status" value="1"/>
</dbReference>
<name>A0A6G4AEH5_9ACTN</name>
<dbReference type="InterPro" id="IPR052567">
    <property type="entry name" value="OP_Dioxygenase"/>
</dbReference>
<comment type="caution">
    <text evidence="2">The sequence shown here is derived from an EMBL/GenBank/DDBJ whole genome shotgun (WGS) entry which is preliminary data.</text>
</comment>
<evidence type="ECO:0000313" key="2">
    <source>
        <dbReference type="EMBL" id="NEW70887.1"/>
    </source>
</evidence>
<dbReference type="AlphaFoldDB" id="A0A6G4AEH5"/>
<dbReference type="PANTHER" id="PTHR40202">
    <property type="match status" value="1"/>
</dbReference>
<dbReference type="Proteomes" id="UP000476310">
    <property type="component" value="Unassembled WGS sequence"/>
</dbReference>
<feature type="domain" description="HD" evidence="1">
    <location>
        <begin position="37"/>
        <end position="102"/>
    </location>
</feature>
<dbReference type="EMBL" id="JAAIKT010000009">
    <property type="protein sequence ID" value="NEW70887.1"/>
    <property type="molecule type" value="Genomic_DNA"/>
</dbReference>
<keyword evidence="3" id="KW-1185">Reference proteome</keyword>
<dbReference type="Pfam" id="PF01966">
    <property type="entry name" value="HD"/>
    <property type="match status" value="1"/>
</dbReference>
<protein>
    <submittedName>
        <fullName evidence="2">HD domain-containing protein</fullName>
    </submittedName>
</protein>
<evidence type="ECO:0000313" key="3">
    <source>
        <dbReference type="Proteomes" id="UP000476310"/>
    </source>
</evidence>
<reference evidence="2" key="1">
    <citation type="submission" date="2020-02" db="EMBL/GenBank/DDBJ databases">
        <title>A new Streptomyces sp. for controlling soil-borne diseases.</title>
        <authorList>
            <person name="Li X."/>
            <person name="Tian Y."/>
            <person name="Gao K."/>
        </authorList>
    </citation>
    <scope>NUCLEOTIDE SEQUENCE [LARGE SCALE GENOMIC DNA]</scope>
    <source>
        <strain evidence="2">0250</strain>
    </source>
</reference>
<sequence>MTTPAAPFDPLTGEELTALLDGLAGLPYGGEAVDQRTHALQTAWLAMDAGADDELVVAAALHDIGRARPVRAEHPGLPHEVAGAEFARRRVSERAGWVIAQHVPAKRYLVATDAAYHALLSPASVASLKVQGGPMDEREVAEFAAHPLATDAVALRRWDDAAKDPDGPRLAMPTLLAAHARCVAARRA</sequence>
<gene>
    <name evidence="2" type="ORF">G4H13_10815</name>
</gene>
<dbReference type="InterPro" id="IPR006674">
    <property type="entry name" value="HD_domain"/>
</dbReference>
<organism evidence="2 3">
    <name type="scientific">Streptomyces rhizosphaericus</name>
    <dbReference type="NCBI Taxonomy" id="114699"/>
    <lineage>
        <taxon>Bacteria</taxon>
        <taxon>Bacillati</taxon>
        <taxon>Actinomycetota</taxon>
        <taxon>Actinomycetes</taxon>
        <taxon>Kitasatosporales</taxon>
        <taxon>Streptomycetaceae</taxon>
        <taxon>Streptomyces</taxon>
        <taxon>Streptomyces violaceusniger group</taxon>
    </lineage>
</organism>
<proteinExistence type="predicted"/>
<dbReference type="Gene3D" id="1.10.3210.10">
    <property type="entry name" value="Hypothetical protein af1432"/>
    <property type="match status" value="1"/>
</dbReference>
<evidence type="ECO:0000259" key="1">
    <source>
        <dbReference type="Pfam" id="PF01966"/>
    </source>
</evidence>
<dbReference type="RefSeq" id="WP_164426133.1">
    <property type="nucleotide sequence ID" value="NZ_JAAIKT010000009.1"/>
</dbReference>